<evidence type="ECO:0000313" key="2">
    <source>
        <dbReference type="EMBL" id="SIO14631.1"/>
    </source>
</evidence>
<feature type="transmembrane region" description="Helical" evidence="1">
    <location>
        <begin position="44"/>
        <end position="64"/>
    </location>
</feature>
<keyword evidence="1" id="KW-0812">Transmembrane</keyword>
<name>A0A1N6H4A2_9BACT</name>
<gene>
    <name evidence="2" type="ORF">SAMN05444394_3545</name>
</gene>
<accession>A0A1N6H4A2</accession>
<keyword evidence="1" id="KW-0472">Membrane</keyword>
<evidence type="ECO:0000313" key="3">
    <source>
        <dbReference type="Proteomes" id="UP000185221"/>
    </source>
</evidence>
<sequence>MKKLILIFALLFSAFYELIAQNQDTKFLIEEYIQQSERQKKTAIIMMGAGVGATALGILLATTATSWDSPAFGGGGILALAGSASTVIGIAILVSSASNARKAGKLSLELSSTRVINSEVTPQMIYPSLKFSVPLNSSKR</sequence>
<feature type="transmembrane region" description="Helical" evidence="1">
    <location>
        <begin position="71"/>
        <end position="94"/>
    </location>
</feature>
<keyword evidence="3" id="KW-1185">Reference proteome</keyword>
<protein>
    <submittedName>
        <fullName evidence="2">Uncharacterized protein</fullName>
    </submittedName>
</protein>
<organism evidence="2 3">
    <name type="scientific">Algoriphagus halophilus</name>
    <dbReference type="NCBI Taxonomy" id="226505"/>
    <lineage>
        <taxon>Bacteria</taxon>
        <taxon>Pseudomonadati</taxon>
        <taxon>Bacteroidota</taxon>
        <taxon>Cytophagia</taxon>
        <taxon>Cytophagales</taxon>
        <taxon>Cyclobacteriaceae</taxon>
        <taxon>Algoriphagus</taxon>
    </lineage>
</organism>
<dbReference type="RefSeq" id="WP_074226329.1">
    <property type="nucleotide sequence ID" value="NZ_FSRC01000003.1"/>
</dbReference>
<reference evidence="3" key="1">
    <citation type="submission" date="2016-11" db="EMBL/GenBank/DDBJ databases">
        <authorList>
            <person name="Varghese N."/>
            <person name="Submissions S."/>
        </authorList>
    </citation>
    <scope>NUCLEOTIDE SEQUENCE [LARGE SCALE GENOMIC DNA]</scope>
    <source>
        <strain evidence="3">DSM 15292</strain>
    </source>
</reference>
<dbReference type="Proteomes" id="UP000185221">
    <property type="component" value="Unassembled WGS sequence"/>
</dbReference>
<proteinExistence type="predicted"/>
<dbReference type="AlphaFoldDB" id="A0A1N6H4A2"/>
<dbReference type="EMBL" id="FSRC01000003">
    <property type="protein sequence ID" value="SIO14631.1"/>
    <property type="molecule type" value="Genomic_DNA"/>
</dbReference>
<evidence type="ECO:0000256" key="1">
    <source>
        <dbReference type="SAM" id="Phobius"/>
    </source>
</evidence>
<keyword evidence="1" id="KW-1133">Transmembrane helix</keyword>
<dbReference type="OrthoDB" id="826597at2"/>